<dbReference type="SUPFAM" id="SSF160574">
    <property type="entry name" value="BT0923-like"/>
    <property type="match status" value="2"/>
</dbReference>
<dbReference type="Pfam" id="PF11396">
    <property type="entry name" value="PepSY_like"/>
    <property type="match status" value="2"/>
</dbReference>
<feature type="domain" description="Putative beta-lactamase-inhibitor-like PepSY-like" evidence="1">
    <location>
        <begin position="198"/>
        <end position="277"/>
    </location>
</feature>
<dbReference type="AlphaFoldDB" id="A0A412TP40"/>
<dbReference type="Gene3D" id="3.10.450.360">
    <property type="match status" value="2"/>
</dbReference>
<evidence type="ECO:0000313" key="2">
    <source>
        <dbReference type="EMBL" id="RGU55574.1"/>
    </source>
</evidence>
<feature type="domain" description="Putative beta-lactamase-inhibitor-like PepSY-like" evidence="1">
    <location>
        <begin position="55"/>
        <end position="142"/>
    </location>
</feature>
<name>A0A412TP40_9BACT</name>
<protein>
    <recommendedName>
        <fullName evidence="1">Putative beta-lactamase-inhibitor-like PepSY-like domain-containing protein</fullName>
    </recommendedName>
</protein>
<dbReference type="Proteomes" id="UP000284243">
    <property type="component" value="Unassembled WGS sequence"/>
</dbReference>
<evidence type="ECO:0000259" key="1">
    <source>
        <dbReference type="Pfam" id="PF11396"/>
    </source>
</evidence>
<organism evidence="2 3">
    <name type="scientific">Odoribacter splanchnicus</name>
    <dbReference type="NCBI Taxonomy" id="28118"/>
    <lineage>
        <taxon>Bacteria</taxon>
        <taxon>Pseudomonadati</taxon>
        <taxon>Bacteroidota</taxon>
        <taxon>Bacteroidia</taxon>
        <taxon>Bacteroidales</taxon>
        <taxon>Odoribacteraceae</taxon>
        <taxon>Odoribacter</taxon>
    </lineage>
</organism>
<reference evidence="2 3" key="1">
    <citation type="submission" date="2018-08" db="EMBL/GenBank/DDBJ databases">
        <title>A genome reference for cultivated species of the human gut microbiota.</title>
        <authorList>
            <person name="Zou Y."/>
            <person name="Xue W."/>
            <person name="Luo G."/>
        </authorList>
    </citation>
    <scope>NUCLEOTIDE SEQUENCE [LARGE SCALE GENOMIC DNA]</scope>
    <source>
        <strain evidence="2 3">AF16-14</strain>
    </source>
</reference>
<dbReference type="EMBL" id="QRYC01000016">
    <property type="protein sequence ID" value="RGU55574.1"/>
    <property type="molecule type" value="Genomic_DNA"/>
</dbReference>
<sequence>MNLYALFFGLALFGFCSCDNDDSVTPDPQARQAFESKYPNATQVEWEKKNNYLIAEFIDNQLDGKAWFDATGRWYMTETELTHTSQLPEAVQKALANSEYAQWYIDDIDRLERNETETIYVIEVKKDKQEYDLYYSADGILVKVQADLTDDDYENYLPDASELPASLRQFIQNKYPNSRIIETETEHNRTEVDIIHENRSKEVIFDASGDWLNTHYDVRQNEVETAVMNALKTSAYADYIIDDIERYETPDQTYYLFELEKGAKEIKIKIDLSGKLI</sequence>
<evidence type="ECO:0000313" key="3">
    <source>
        <dbReference type="Proteomes" id="UP000284243"/>
    </source>
</evidence>
<accession>A0A412TP40</accession>
<proteinExistence type="predicted"/>
<dbReference type="InterPro" id="IPR021533">
    <property type="entry name" value="PepSY-like"/>
</dbReference>
<comment type="caution">
    <text evidence="2">The sequence shown here is derived from an EMBL/GenBank/DDBJ whole genome shotgun (WGS) entry which is preliminary data.</text>
</comment>
<dbReference type="RefSeq" id="WP_118160431.1">
    <property type="nucleotide sequence ID" value="NZ_JADNIQ010000018.1"/>
</dbReference>
<gene>
    <name evidence="2" type="ORF">DWW57_11695</name>
</gene>